<feature type="domain" description="C2H2-type" evidence="3">
    <location>
        <begin position="1316"/>
        <end position="1338"/>
    </location>
</feature>
<feature type="region of interest" description="Disordered" evidence="1">
    <location>
        <begin position="1285"/>
        <end position="1311"/>
    </location>
</feature>
<gene>
    <name evidence="4" type="ORF">BJ508DRAFT_308706</name>
</gene>
<feature type="compositionally biased region" description="Basic residues" evidence="1">
    <location>
        <begin position="422"/>
        <end position="432"/>
    </location>
</feature>
<keyword evidence="2" id="KW-0812">Transmembrane</keyword>
<keyword evidence="5" id="KW-1185">Reference proteome</keyword>
<protein>
    <recommendedName>
        <fullName evidence="3">C2H2-type domain-containing protein</fullName>
    </recommendedName>
</protein>
<feature type="region of interest" description="Disordered" evidence="1">
    <location>
        <begin position="765"/>
        <end position="793"/>
    </location>
</feature>
<evidence type="ECO:0000256" key="1">
    <source>
        <dbReference type="SAM" id="MobiDB-lite"/>
    </source>
</evidence>
<dbReference type="STRING" id="1160509.A0A3N4I106"/>
<dbReference type="EMBL" id="ML119703">
    <property type="protein sequence ID" value="RPA79117.1"/>
    <property type="molecule type" value="Genomic_DNA"/>
</dbReference>
<feature type="region of interest" description="Disordered" evidence="1">
    <location>
        <begin position="417"/>
        <end position="469"/>
    </location>
</feature>
<evidence type="ECO:0000313" key="4">
    <source>
        <dbReference type="EMBL" id="RPA79117.1"/>
    </source>
</evidence>
<feature type="region of interest" description="Disordered" evidence="1">
    <location>
        <begin position="367"/>
        <end position="386"/>
    </location>
</feature>
<feature type="compositionally biased region" description="Low complexity" evidence="1">
    <location>
        <begin position="367"/>
        <end position="379"/>
    </location>
</feature>
<evidence type="ECO:0000313" key="5">
    <source>
        <dbReference type="Proteomes" id="UP000275078"/>
    </source>
</evidence>
<feature type="compositionally biased region" description="Acidic residues" evidence="1">
    <location>
        <begin position="772"/>
        <end position="792"/>
    </location>
</feature>
<evidence type="ECO:0000256" key="2">
    <source>
        <dbReference type="SAM" id="Phobius"/>
    </source>
</evidence>
<feature type="region of interest" description="Disordered" evidence="1">
    <location>
        <begin position="822"/>
        <end position="878"/>
    </location>
</feature>
<name>A0A3N4I106_ASCIM</name>
<accession>A0A3N4I106</accession>
<feature type="region of interest" description="Disordered" evidence="1">
    <location>
        <begin position="716"/>
        <end position="736"/>
    </location>
</feature>
<keyword evidence="2" id="KW-1133">Transmembrane helix</keyword>
<feature type="transmembrane region" description="Helical" evidence="2">
    <location>
        <begin position="44"/>
        <end position="69"/>
    </location>
</feature>
<keyword evidence="2" id="KW-0472">Membrane</keyword>
<feature type="compositionally biased region" description="Low complexity" evidence="1">
    <location>
        <begin position="1296"/>
        <end position="1311"/>
    </location>
</feature>
<proteinExistence type="predicted"/>
<feature type="compositionally biased region" description="Low complexity" evidence="1">
    <location>
        <begin position="858"/>
        <end position="871"/>
    </location>
</feature>
<evidence type="ECO:0000259" key="3">
    <source>
        <dbReference type="PROSITE" id="PS00028"/>
    </source>
</evidence>
<organism evidence="4 5">
    <name type="scientific">Ascobolus immersus RN42</name>
    <dbReference type="NCBI Taxonomy" id="1160509"/>
    <lineage>
        <taxon>Eukaryota</taxon>
        <taxon>Fungi</taxon>
        <taxon>Dikarya</taxon>
        <taxon>Ascomycota</taxon>
        <taxon>Pezizomycotina</taxon>
        <taxon>Pezizomycetes</taxon>
        <taxon>Pezizales</taxon>
        <taxon>Ascobolaceae</taxon>
        <taxon>Ascobolus</taxon>
    </lineage>
</organism>
<feature type="compositionally biased region" description="Polar residues" evidence="1">
    <location>
        <begin position="721"/>
        <end position="736"/>
    </location>
</feature>
<reference evidence="4 5" key="1">
    <citation type="journal article" date="2018" name="Nat. Ecol. Evol.">
        <title>Pezizomycetes genomes reveal the molecular basis of ectomycorrhizal truffle lifestyle.</title>
        <authorList>
            <person name="Murat C."/>
            <person name="Payen T."/>
            <person name="Noel B."/>
            <person name="Kuo A."/>
            <person name="Morin E."/>
            <person name="Chen J."/>
            <person name="Kohler A."/>
            <person name="Krizsan K."/>
            <person name="Balestrini R."/>
            <person name="Da Silva C."/>
            <person name="Montanini B."/>
            <person name="Hainaut M."/>
            <person name="Levati E."/>
            <person name="Barry K.W."/>
            <person name="Belfiori B."/>
            <person name="Cichocki N."/>
            <person name="Clum A."/>
            <person name="Dockter R.B."/>
            <person name="Fauchery L."/>
            <person name="Guy J."/>
            <person name="Iotti M."/>
            <person name="Le Tacon F."/>
            <person name="Lindquist E.A."/>
            <person name="Lipzen A."/>
            <person name="Malagnac F."/>
            <person name="Mello A."/>
            <person name="Molinier V."/>
            <person name="Miyauchi S."/>
            <person name="Poulain J."/>
            <person name="Riccioni C."/>
            <person name="Rubini A."/>
            <person name="Sitrit Y."/>
            <person name="Splivallo R."/>
            <person name="Traeger S."/>
            <person name="Wang M."/>
            <person name="Zifcakova L."/>
            <person name="Wipf D."/>
            <person name="Zambonelli A."/>
            <person name="Paolocci F."/>
            <person name="Nowrousian M."/>
            <person name="Ottonello S."/>
            <person name="Baldrian P."/>
            <person name="Spatafora J.W."/>
            <person name="Henrissat B."/>
            <person name="Nagy L.G."/>
            <person name="Aury J.M."/>
            <person name="Wincker P."/>
            <person name="Grigoriev I.V."/>
            <person name="Bonfante P."/>
            <person name="Martin F.M."/>
        </authorList>
    </citation>
    <scope>NUCLEOTIDE SEQUENCE [LARGE SCALE GENOMIC DNA]</scope>
    <source>
        <strain evidence="4 5">RN42</strain>
    </source>
</reference>
<dbReference type="Proteomes" id="UP000275078">
    <property type="component" value="Unassembled WGS sequence"/>
</dbReference>
<dbReference type="InterPro" id="IPR013087">
    <property type="entry name" value="Znf_C2H2_type"/>
</dbReference>
<sequence length="1393" mass="154649">MFSWVSSLLGWLQLQSHEMGMTMVATLAVIAGPRDDDALSRLEIVGFFFLPLIILWNAILCLTILHLSLQCFLRIAQSFWLFRRSSLLLAATPVFASPIVTSQSALSATRSFSPFFSSPIIHQPTTPPPTLEKPVSRGQDQFSWISRARHHLLRCLRACAIRTRPVFWIVRGTECHSIPPMAVANTRKVGPRERPDELNVSLIACHTLPKVNTTLEMQLSSMSPLKPFGPLHSLTKLHLHHLPQSTALSTNEPEVCPVVDLAASVPLQDQLRVRITLGQLAEWAEPRADPVTAVLAVARQLGLTTVPDEVVLHLARLPAASNPLQNLQPTLSEVITTVVSFCQSLQPLSRELPAGPPQLVPAVQPSPTLTPKCTTLPPSISVAGSNNMRRKWPNEEATDRLSRLHGPSPVFEVTRTALTTRNQRRRRQRRKSRFEAKQLVNEPLDTISNNESLDERNNGRKGKDHTNDHYVLPSHLLLPCQNNPHHPPNLFPPASPFPPQTTMSNSSPNIYMQPSIELVREALKLETAGNPKAATLIQRINRVRHRYGQAGWDELRQHYPRDITYEPADFSTLRRQFLDLYESWQQAVQGPSTPPAELLGQRRQRATAALPPNYSPGPMPLPVALQDPETPARRAAVRLPASAWLSSAGARLSTMFANFPSFSPRSPTPSHHQLLPGEYPSSSEHMGTNLHLELEDDTEGFLPELSLILPAPIGSPRRTESLYSDDTPSRVLPSSPTWNLRADLWSDIMEPDSLPPVYAPQDAPQEEALRDEQEEDATEPFEVGEESIDEQVEAPYDQSLVFHRPEMSYYPHQPLFTQNYFHRNTSEAPPGPRDESFSSPSPFDDVPLGRPQQNRARSFSSSSSLSHSSSSPNNEQEVDHTFLSLRKFIVPLHTPTQPRAPSPPVTTSSPIMASLTADQFNTLLAGMKEALKPASAKPAFKDVKTGIFYPNLPVDQSHPAGRSCVVNGITYYRNPRLMKGEVDSLLMLVEPADLIQNLPTLLEGAGRTWWRDILTKTEREDILKDATCKLFTDKLIAQFERQDEDPLSTVFENRFTTARLKAGDDFFSWIMETTAILTAAGLDESRKLKTLYACLDSDLKNEFGPPGERTMQQYLAAIQTKAHVYRAKLLQQEQENRFQQAKVLNDLVQVFRENRGTGSVNPPVMPQATPRVAPASPLSITVTSQAQPFTGRPCRHCGGSHLDNACPSRPAAVSRACRFCGQMHMDHACPQRPAGFKNCSNCGGPHYFSVCPTQKPERPANTGAFSNMQVGQPSNPAQIQSAGFVQSTSPEKTESRWSSFSSPGPSTPASSMENRCGSCHASFATHQALYGHAVLTGHQIDAEQMNDDSHYIQVMDYGYRRLEYAESAASTAYDPVQSSFDELRSLLAGHDGY</sequence>
<dbReference type="PROSITE" id="PS00028">
    <property type="entry name" value="ZINC_FINGER_C2H2_1"/>
    <property type="match status" value="1"/>
</dbReference>